<reference evidence="1" key="1">
    <citation type="submission" date="2014-09" db="EMBL/GenBank/DDBJ databases">
        <title>Genome sequence of the luminous mushroom Mycena chlorophos for searching fungal bioluminescence genes.</title>
        <authorList>
            <person name="Tanaka Y."/>
            <person name="Kasuga D."/>
            <person name="Oba Y."/>
            <person name="Hase S."/>
            <person name="Sato K."/>
            <person name="Oba Y."/>
            <person name="Sakakibara Y."/>
        </authorList>
    </citation>
    <scope>NUCLEOTIDE SEQUENCE</scope>
</reference>
<gene>
    <name evidence="1" type="ORF">MCHLO_06311</name>
</gene>
<dbReference type="Proteomes" id="UP000815677">
    <property type="component" value="Unassembled WGS sequence"/>
</dbReference>
<sequence>MLFQLSLFRVACIRPPSLLKQPDSRSNWDEDVRSNADGGLRLRTNIPRRLHRPPVDDFSRIPPTDIVFVLCELKRGVGRIRTKKPAPSLDGEETEHFVFVLLTTRAPLAGEMAYNSQLDGRPARSTSRLLGIGSRGHYGFPHCRTHPVVALLTHSRPLSSIHNQLSHKPAADRRLCHRRLHWPVQKVWRWFSGSIELSGAGEVWRIRHHLYRDEPVAFALFPTRRVMPRASTTGLAQTFWTAKSSPFPRFQHHSFPLAHALLRQLLVAFAFPERSRDWARASLEDFARVLRRRALPRSQRSLYASLHPGLASSDGPLNRA</sequence>
<name>A0ABQ0LCU2_MYCCL</name>
<evidence type="ECO:0000313" key="2">
    <source>
        <dbReference type="Proteomes" id="UP000815677"/>
    </source>
</evidence>
<proteinExistence type="predicted"/>
<keyword evidence="2" id="KW-1185">Reference proteome</keyword>
<protein>
    <submittedName>
        <fullName evidence="1">Uncharacterized protein</fullName>
    </submittedName>
</protein>
<evidence type="ECO:0000313" key="1">
    <source>
        <dbReference type="EMBL" id="GAT48943.1"/>
    </source>
</evidence>
<accession>A0ABQ0LCU2</accession>
<organism evidence="1 2">
    <name type="scientific">Mycena chlorophos</name>
    <name type="common">Agaric fungus</name>
    <name type="synonym">Agaricus chlorophos</name>
    <dbReference type="NCBI Taxonomy" id="658473"/>
    <lineage>
        <taxon>Eukaryota</taxon>
        <taxon>Fungi</taxon>
        <taxon>Dikarya</taxon>
        <taxon>Basidiomycota</taxon>
        <taxon>Agaricomycotina</taxon>
        <taxon>Agaricomycetes</taxon>
        <taxon>Agaricomycetidae</taxon>
        <taxon>Agaricales</taxon>
        <taxon>Marasmiineae</taxon>
        <taxon>Mycenaceae</taxon>
        <taxon>Mycena</taxon>
    </lineage>
</organism>
<dbReference type="EMBL" id="DF845092">
    <property type="protein sequence ID" value="GAT48943.1"/>
    <property type="molecule type" value="Genomic_DNA"/>
</dbReference>